<dbReference type="EC" id="1.1.5.3" evidence="7"/>
<keyword evidence="4" id="KW-0319">Glycerol metabolism</keyword>
<evidence type="ECO:0000256" key="2">
    <source>
        <dbReference type="ARBA" id="ARBA00007330"/>
    </source>
</evidence>
<feature type="domain" description="Alpha-glycerophosphate oxidase C-terminal" evidence="9">
    <location>
        <begin position="403"/>
        <end position="524"/>
    </location>
</feature>
<dbReference type="GO" id="GO:0046168">
    <property type="term" value="P:glycerol-3-phosphate catabolic process"/>
    <property type="evidence" value="ECO:0007669"/>
    <property type="project" value="TreeGrafter"/>
</dbReference>
<comment type="catalytic activity">
    <reaction evidence="7">
        <text>a quinone + sn-glycerol 3-phosphate = dihydroxyacetone phosphate + a quinol</text>
        <dbReference type="Rhea" id="RHEA:18977"/>
        <dbReference type="ChEBI" id="CHEBI:24646"/>
        <dbReference type="ChEBI" id="CHEBI:57597"/>
        <dbReference type="ChEBI" id="CHEBI:57642"/>
        <dbReference type="ChEBI" id="CHEBI:132124"/>
        <dbReference type="EC" id="1.1.5.3"/>
    </reaction>
</comment>
<comment type="cofactor">
    <cofactor evidence="1 7">
        <name>FAD</name>
        <dbReference type="ChEBI" id="CHEBI:57692"/>
    </cofactor>
</comment>
<dbReference type="InterPro" id="IPR031656">
    <property type="entry name" value="DAO_C"/>
</dbReference>
<dbReference type="InterPro" id="IPR036188">
    <property type="entry name" value="FAD/NAD-bd_sf"/>
</dbReference>
<evidence type="ECO:0000259" key="8">
    <source>
        <dbReference type="Pfam" id="PF01266"/>
    </source>
</evidence>
<accession>A0A7C1G2D3</accession>
<evidence type="ECO:0000256" key="5">
    <source>
        <dbReference type="ARBA" id="ARBA00022827"/>
    </source>
</evidence>
<proteinExistence type="inferred from homology"/>
<dbReference type="PANTHER" id="PTHR11985">
    <property type="entry name" value="GLYCEROL-3-PHOSPHATE DEHYDROGENASE"/>
    <property type="match status" value="1"/>
</dbReference>
<dbReference type="GO" id="GO:0004368">
    <property type="term" value="F:glycerol-3-phosphate dehydrogenase (quinone) activity"/>
    <property type="evidence" value="ECO:0007669"/>
    <property type="project" value="UniProtKB-EC"/>
</dbReference>
<gene>
    <name evidence="10" type="ORF">ENP47_00605</name>
</gene>
<dbReference type="SUPFAM" id="SSF54373">
    <property type="entry name" value="FAD-linked reductases, C-terminal domain"/>
    <property type="match status" value="1"/>
</dbReference>
<dbReference type="Gene3D" id="1.10.8.870">
    <property type="entry name" value="Alpha-glycerophosphate oxidase, cap domain"/>
    <property type="match status" value="1"/>
</dbReference>
<keyword evidence="3 7" id="KW-0285">Flavoprotein</keyword>
<evidence type="ECO:0000256" key="7">
    <source>
        <dbReference type="RuleBase" id="RU361217"/>
    </source>
</evidence>
<dbReference type="InterPro" id="IPR006076">
    <property type="entry name" value="FAD-dep_OxRdtase"/>
</dbReference>
<protein>
    <recommendedName>
        <fullName evidence="7">Glycerol-3-phosphate dehydrogenase</fullName>
        <ecNumber evidence="7">1.1.5.3</ecNumber>
    </recommendedName>
</protein>
<evidence type="ECO:0000259" key="9">
    <source>
        <dbReference type="Pfam" id="PF16901"/>
    </source>
</evidence>
<dbReference type="InterPro" id="IPR038299">
    <property type="entry name" value="DAO_C_sf"/>
</dbReference>
<evidence type="ECO:0000256" key="3">
    <source>
        <dbReference type="ARBA" id="ARBA00022630"/>
    </source>
</evidence>
<dbReference type="Gene3D" id="3.50.50.60">
    <property type="entry name" value="FAD/NAD(P)-binding domain"/>
    <property type="match status" value="1"/>
</dbReference>
<dbReference type="GO" id="GO:0009331">
    <property type="term" value="C:glycerol-3-phosphate dehydrogenase (FAD) complex"/>
    <property type="evidence" value="ECO:0007669"/>
    <property type="project" value="UniProtKB-UniRule"/>
</dbReference>
<sequence>MLDQLRRSVFDVLIIGGGITGAGVALDAAARGLRVALVERRDFASGTSCSSTKLVHGGIRYLPQLGIGLVREALVERGLLLRNAPRLVEPLLFVLPIYRFNRRPLGLRYVPPAGPLRLGYLELGLLAYDLLAGRRNIERHRRLNLVVVQDIVPALRTDGLLGTFGYFDARTNDARLVMNVLASARRHGATICNYCAVIGFERSGGQLRAAQVRDELTGEEFTIQARIFVNATGIWGEEIERLALGASTVHIVPSKEVHLVLPQERIGVTQAAVVIPETSDGRLLFVIPYEGRAILGTTDTGAGPLDDPRADDTDVDFLLDHANQYFDVGLSRADVISAYAGYRPLIRRGVAEVTAQLSRSHELIEHESGLISILGGKLTTYRRMAEETVARIQRRLGQPVRHVTARLPLVGRERLEEAVPEIVSLAQQLSVEESVPWLLRAYGTDARSVLELAAEDERLASPIVPGLPYLLAEVVYACRNELALRIGDVLERRTWVLFADRQHGLGALSAVGELMARELGWKPDELACQMDTYRQRVLALCASEQGIGASLAAT</sequence>
<dbReference type="Pfam" id="PF16901">
    <property type="entry name" value="DAO_C"/>
    <property type="match status" value="1"/>
</dbReference>
<evidence type="ECO:0000256" key="6">
    <source>
        <dbReference type="ARBA" id="ARBA00023002"/>
    </source>
</evidence>
<evidence type="ECO:0000256" key="1">
    <source>
        <dbReference type="ARBA" id="ARBA00001974"/>
    </source>
</evidence>
<evidence type="ECO:0000256" key="4">
    <source>
        <dbReference type="ARBA" id="ARBA00022798"/>
    </source>
</evidence>
<organism evidence="10">
    <name type="scientific">Thermomicrobium roseum</name>
    <dbReference type="NCBI Taxonomy" id="500"/>
    <lineage>
        <taxon>Bacteria</taxon>
        <taxon>Pseudomonadati</taxon>
        <taxon>Thermomicrobiota</taxon>
        <taxon>Thermomicrobia</taxon>
        <taxon>Thermomicrobiales</taxon>
        <taxon>Thermomicrobiaceae</taxon>
        <taxon>Thermomicrobium</taxon>
    </lineage>
</organism>
<dbReference type="GO" id="GO:0006071">
    <property type="term" value="P:glycerol metabolic process"/>
    <property type="evidence" value="ECO:0007669"/>
    <property type="project" value="UniProtKB-KW"/>
</dbReference>
<dbReference type="PROSITE" id="PS00977">
    <property type="entry name" value="FAD_G3PDH_1"/>
    <property type="match status" value="1"/>
</dbReference>
<dbReference type="Pfam" id="PF01266">
    <property type="entry name" value="DAO"/>
    <property type="match status" value="1"/>
</dbReference>
<keyword evidence="5" id="KW-0274">FAD</keyword>
<feature type="domain" description="FAD dependent oxidoreductase" evidence="8">
    <location>
        <begin position="11"/>
        <end position="381"/>
    </location>
</feature>
<comment type="caution">
    <text evidence="10">The sequence shown here is derived from an EMBL/GenBank/DDBJ whole genome shotgun (WGS) entry which is preliminary data.</text>
</comment>
<keyword evidence="6 7" id="KW-0560">Oxidoreductase</keyword>
<dbReference type="PRINTS" id="PR01001">
    <property type="entry name" value="FADG3PDH"/>
</dbReference>
<dbReference type="PANTHER" id="PTHR11985:SF35">
    <property type="entry name" value="ANAEROBIC GLYCEROL-3-PHOSPHATE DEHYDROGENASE SUBUNIT A"/>
    <property type="match status" value="1"/>
</dbReference>
<comment type="similarity">
    <text evidence="2 7">Belongs to the FAD-dependent glycerol-3-phosphate dehydrogenase family.</text>
</comment>
<evidence type="ECO:0000313" key="10">
    <source>
        <dbReference type="EMBL" id="HEF64104.1"/>
    </source>
</evidence>
<dbReference type="SUPFAM" id="SSF51905">
    <property type="entry name" value="FAD/NAD(P)-binding domain"/>
    <property type="match status" value="1"/>
</dbReference>
<name>A0A7C1G2D3_THERO</name>
<dbReference type="EMBL" id="DSJL01000001">
    <property type="protein sequence ID" value="HEF64104.1"/>
    <property type="molecule type" value="Genomic_DNA"/>
</dbReference>
<dbReference type="InterPro" id="IPR000447">
    <property type="entry name" value="G3P_DH_FAD-dep"/>
</dbReference>
<reference evidence="10" key="1">
    <citation type="journal article" date="2020" name="mSystems">
        <title>Genome- and Community-Level Interaction Insights into Carbon Utilization and Element Cycling Functions of Hydrothermarchaeota in Hydrothermal Sediment.</title>
        <authorList>
            <person name="Zhou Z."/>
            <person name="Liu Y."/>
            <person name="Xu W."/>
            <person name="Pan J."/>
            <person name="Luo Z.H."/>
            <person name="Li M."/>
        </authorList>
    </citation>
    <scope>NUCLEOTIDE SEQUENCE [LARGE SCALE GENOMIC DNA]</scope>
    <source>
        <strain evidence="10">SpSt-222</strain>
    </source>
</reference>
<dbReference type="AlphaFoldDB" id="A0A7C1G2D3"/>
<dbReference type="Gene3D" id="3.30.9.10">
    <property type="entry name" value="D-Amino Acid Oxidase, subunit A, domain 2"/>
    <property type="match status" value="1"/>
</dbReference>
<dbReference type="PROSITE" id="PS00978">
    <property type="entry name" value="FAD_G3PDH_2"/>
    <property type="match status" value="1"/>
</dbReference>